<evidence type="ECO:0000313" key="1">
    <source>
        <dbReference type="EMBL" id="CAG8434442.1"/>
    </source>
</evidence>
<sequence>MSVRDDNTETSSKLSDFNKNTKFNDTREGMNLRSWVWQYFDHMYIDNVRHAICKVEKVEGKKCGTKYRVNTSTSNCSAHLLSAHGITEDQVKNKNNIELINLPHNESRQLQLCHFLTNWIITDSQPFTVLENPAFRKFITGLDPKFQIPCIKYIKKLMHLAYNHSYKLIMEKVKNDSISISLTCDLWTSKNRQGYLGITCSYIDNEFRFHEITLSIEHIRYPHTAENISDSILPLLDELELRNKVFTITTDNGKNMQKAVKRLKQSAEKITWQPCAAHTLQLVIGKGLEPVKILIGRVKRLIDFFLRPKQSERLKNIQNRYTKSSENTKKTSTYLRHIIADVPTRWNSSYLAWCRLLELENYIRILEVDLANDSNLDSKKDSKYLTKIMLTKDEWVLLHNLIPLLGPFEEATRYLGGSNYVTYSIMNPIMIRIIDILKPVSISSEEINVESINDIFVELEICEKDDLHKKIDLDKPLQTSGVLEKVKETLYRAMHYYWKKDNTKSYLPSILDPRVKKFDFAPEKSKQIQELLRIKYNETRDSSITISTINTSSTSYFHNTTVSLFYKPTLLNIFNNPSPLNLQSELDDYLANSSRL</sequence>
<dbReference type="EMBL" id="CAJVPM010000021">
    <property type="protein sequence ID" value="CAG8434442.1"/>
    <property type="molecule type" value="Genomic_DNA"/>
</dbReference>
<name>A0ACA9JTV6_9GLOM</name>
<evidence type="ECO:0000313" key="2">
    <source>
        <dbReference type="Proteomes" id="UP000789860"/>
    </source>
</evidence>
<protein>
    <submittedName>
        <fullName evidence="1">5241_t:CDS:1</fullName>
    </submittedName>
</protein>
<proteinExistence type="predicted"/>
<comment type="caution">
    <text evidence="1">The sequence shown here is derived from an EMBL/GenBank/DDBJ whole genome shotgun (WGS) entry which is preliminary data.</text>
</comment>
<dbReference type="Proteomes" id="UP000789860">
    <property type="component" value="Unassembled WGS sequence"/>
</dbReference>
<organism evidence="1 2">
    <name type="scientific">Scutellospora calospora</name>
    <dbReference type="NCBI Taxonomy" id="85575"/>
    <lineage>
        <taxon>Eukaryota</taxon>
        <taxon>Fungi</taxon>
        <taxon>Fungi incertae sedis</taxon>
        <taxon>Mucoromycota</taxon>
        <taxon>Glomeromycotina</taxon>
        <taxon>Glomeromycetes</taxon>
        <taxon>Diversisporales</taxon>
        <taxon>Gigasporaceae</taxon>
        <taxon>Scutellospora</taxon>
    </lineage>
</organism>
<keyword evidence="2" id="KW-1185">Reference proteome</keyword>
<gene>
    <name evidence="1" type="ORF">SCALOS_LOCUS75</name>
</gene>
<accession>A0ACA9JTV6</accession>
<reference evidence="1" key="1">
    <citation type="submission" date="2021-06" db="EMBL/GenBank/DDBJ databases">
        <authorList>
            <person name="Kallberg Y."/>
            <person name="Tangrot J."/>
            <person name="Rosling A."/>
        </authorList>
    </citation>
    <scope>NUCLEOTIDE SEQUENCE</scope>
    <source>
        <strain evidence="1">AU212A</strain>
    </source>
</reference>